<keyword evidence="2" id="KW-1185">Reference proteome</keyword>
<reference evidence="1" key="1">
    <citation type="submission" date="2020-08" db="EMBL/GenBank/DDBJ databases">
        <title>Multicomponent nature underlies the extraordinary mechanical properties of spider dragline silk.</title>
        <authorList>
            <person name="Kono N."/>
            <person name="Nakamura H."/>
            <person name="Mori M."/>
            <person name="Yoshida Y."/>
            <person name="Ohtoshi R."/>
            <person name="Malay A.D."/>
            <person name="Moran D.A.P."/>
            <person name="Tomita M."/>
            <person name="Numata K."/>
            <person name="Arakawa K."/>
        </authorList>
    </citation>
    <scope>NUCLEOTIDE SEQUENCE</scope>
</reference>
<dbReference type="SUPFAM" id="SSF63712">
    <property type="entry name" value="Nicotinic receptor ligand binding domain-like"/>
    <property type="match status" value="1"/>
</dbReference>
<gene>
    <name evidence="1" type="ORF">NPIL_292251</name>
</gene>
<evidence type="ECO:0000313" key="1">
    <source>
        <dbReference type="EMBL" id="GFS84121.1"/>
    </source>
</evidence>
<proteinExistence type="predicted"/>
<comment type="caution">
    <text evidence="1">The sequence shown here is derived from an EMBL/GenBank/DDBJ whole genome shotgun (WGS) entry which is preliminary data.</text>
</comment>
<dbReference type="Proteomes" id="UP000887013">
    <property type="component" value="Unassembled WGS sequence"/>
</dbReference>
<protein>
    <submittedName>
        <fullName evidence="1">Uncharacterized protein</fullName>
    </submittedName>
</protein>
<name>A0A8X6T9D4_NEPPI</name>
<dbReference type="GO" id="GO:0005230">
    <property type="term" value="F:extracellular ligand-gated monoatomic ion channel activity"/>
    <property type="evidence" value="ECO:0007669"/>
    <property type="project" value="InterPro"/>
</dbReference>
<dbReference type="AlphaFoldDB" id="A0A8X6T9D4"/>
<dbReference type="Gene3D" id="2.70.170.10">
    <property type="entry name" value="Neurotransmitter-gated ion-channel ligand-binding domain"/>
    <property type="match status" value="1"/>
</dbReference>
<organism evidence="1 2">
    <name type="scientific">Nephila pilipes</name>
    <name type="common">Giant wood spider</name>
    <name type="synonym">Nephila maculata</name>
    <dbReference type="NCBI Taxonomy" id="299642"/>
    <lineage>
        <taxon>Eukaryota</taxon>
        <taxon>Metazoa</taxon>
        <taxon>Ecdysozoa</taxon>
        <taxon>Arthropoda</taxon>
        <taxon>Chelicerata</taxon>
        <taxon>Arachnida</taxon>
        <taxon>Araneae</taxon>
        <taxon>Araneomorphae</taxon>
        <taxon>Entelegynae</taxon>
        <taxon>Araneoidea</taxon>
        <taxon>Nephilidae</taxon>
        <taxon>Nephila</taxon>
    </lineage>
</organism>
<accession>A0A8X6T9D4</accession>
<sequence length="72" mass="8460">MLVSSNRYKKFGVHCFTKGDCEDRLKYGRILSERDLRRYLFAHYDKLVRPVTDPNNTIVVKVAFALLGIRRV</sequence>
<dbReference type="InterPro" id="IPR036734">
    <property type="entry name" value="Neur_chan_lig-bd_sf"/>
</dbReference>
<dbReference type="GO" id="GO:0016020">
    <property type="term" value="C:membrane"/>
    <property type="evidence" value="ECO:0007669"/>
    <property type="project" value="InterPro"/>
</dbReference>
<dbReference type="EMBL" id="BMAW01052082">
    <property type="protein sequence ID" value="GFS84121.1"/>
    <property type="molecule type" value="Genomic_DNA"/>
</dbReference>
<dbReference type="OrthoDB" id="5975154at2759"/>
<feature type="non-terminal residue" evidence="1">
    <location>
        <position position="1"/>
    </location>
</feature>
<evidence type="ECO:0000313" key="2">
    <source>
        <dbReference type="Proteomes" id="UP000887013"/>
    </source>
</evidence>